<name>A0ABT0K616_9GAMM</name>
<dbReference type="EMBL" id="JAGQDC010000001">
    <property type="protein sequence ID" value="MCL1027471.1"/>
    <property type="molecule type" value="Genomic_DNA"/>
</dbReference>
<sequence>MKYKINAFLIYDATEGSLKLDDGGKSDSQLTITANALLFFMIQHPGVISRDTVMQRVWDDNGLMSSNSNLNQYLSILRKAFRRYGIENVIVTVARGRLEINPELAIEVIDDSLLHPVMHASEHETPVEIAPVPEPVPIVAAITSNDRYWGYAAAMISLLAIALIGWSWSNNGSLAPLTFTPVAHDPIEVLSTDTMINPRMRENYLKNFMAVKEKKNIKYDKDERFLFFYGDKLQSNGLGRTFLAHCAKHQDNTFSYCDNYFYYSWK</sequence>
<keyword evidence="1" id="KW-0238">DNA-binding</keyword>
<gene>
    <name evidence="4" type="ORF">KAJ71_00205</name>
</gene>
<dbReference type="CDD" id="cd00383">
    <property type="entry name" value="trans_reg_C"/>
    <property type="match status" value="1"/>
</dbReference>
<evidence type="ECO:0000256" key="2">
    <source>
        <dbReference type="SAM" id="Phobius"/>
    </source>
</evidence>
<comment type="caution">
    <text evidence="4">The sequence shown here is derived from an EMBL/GenBank/DDBJ whole genome shotgun (WGS) entry which is preliminary data.</text>
</comment>
<evidence type="ECO:0000256" key="1">
    <source>
        <dbReference type="ARBA" id="ARBA00023125"/>
    </source>
</evidence>
<evidence type="ECO:0000259" key="3">
    <source>
        <dbReference type="SMART" id="SM00862"/>
    </source>
</evidence>
<keyword evidence="2" id="KW-0812">Transmembrane</keyword>
<proteinExistence type="predicted"/>
<accession>A0ABT0K616</accession>
<dbReference type="InterPro" id="IPR001867">
    <property type="entry name" value="OmpR/PhoB-type_DNA-bd"/>
</dbReference>
<dbReference type="SMART" id="SM00862">
    <property type="entry name" value="Trans_reg_C"/>
    <property type="match status" value="1"/>
</dbReference>
<feature type="domain" description="OmpR/PhoB-type" evidence="3">
    <location>
        <begin position="24"/>
        <end position="100"/>
    </location>
</feature>
<protein>
    <submittedName>
        <fullName evidence="4">Winged helix-turn-helix domain-containing protein</fullName>
    </submittedName>
</protein>
<dbReference type="Proteomes" id="UP001165275">
    <property type="component" value="Unassembled WGS sequence"/>
</dbReference>
<keyword evidence="2" id="KW-0472">Membrane</keyword>
<reference evidence="4" key="1">
    <citation type="submission" date="2021-04" db="EMBL/GenBank/DDBJ databases">
        <title>Genome sequence of Serratia sp. arafor3.</title>
        <authorList>
            <person name="Besaury L."/>
        </authorList>
    </citation>
    <scope>NUCLEOTIDE SEQUENCE</scope>
    <source>
        <strain evidence="4">Arafor3</strain>
    </source>
</reference>
<feature type="transmembrane region" description="Helical" evidence="2">
    <location>
        <begin position="148"/>
        <end position="168"/>
    </location>
</feature>
<dbReference type="InterPro" id="IPR036388">
    <property type="entry name" value="WH-like_DNA-bd_sf"/>
</dbReference>
<evidence type="ECO:0000313" key="5">
    <source>
        <dbReference type="Proteomes" id="UP001165275"/>
    </source>
</evidence>
<keyword evidence="5" id="KW-1185">Reference proteome</keyword>
<keyword evidence="2" id="KW-1133">Transmembrane helix</keyword>
<dbReference type="InterPro" id="IPR016032">
    <property type="entry name" value="Sig_transdc_resp-reg_C-effctor"/>
</dbReference>
<evidence type="ECO:0000313" key="4">
    <source>
        <dbReference type="EMBL" id="MCL1027471.1"/>
    </source>
</evidence>
<organism evidence="4 5">
    <name type="scientific">Serratia silvae</name>
    <dbReference type="NCBI Taxonomy" id="2824122"/>
    <lineage>
        <taxon>Bacteria</taxon>
        <taxon>Pseudomonadati</taxon>
        <taxon>Pseudomonadota</taxon>
        <taxon>Gammaproteobacteria</taxon>
        <taxon>Enterobacterales</taxon>
        <taxon>Yersiniaceae</taxon>
        <taxon>Serratia</taxon>
    </lineage>
</organism>
<dbReference type="SUPFAM" id="SSF46894">
    <property type="entry name" value="C-terminal effector domain of the bipartite response regulators"/>
    <property type="match status" value="1"/>
</dbReference>
<dbReference type="Gene3D" id="1.10.10.10">
    <property type="entry name" value="Winged helix-like DNA-binding domain superfamily/Winged helix DNA-binding domain"/>
    <property type="match status" value="1"/>
</dbReference>
<dbReference type="RefSeq" id="WP_248943831.1">
    <property type="nucleotide sequence ID" value="NZ_CBCSGY010000028.1"/>
</dbReference>
<dbReference type="Pfam" id="PF00486">
    <property type="entry name" value="Trans_reg_C"/>
    <property type="match status" value="1"/>
</dbReference>